<keyword evidence="3" id="KW-1185">Reference proteome</keyword>
<dbReference type="Proteomes" id="UP001190700">
    <property type="component" value="Unassembled WGS sequence"/>
</dbReference>
<proteinExistence type="predicted"/>
<gene>
    <name evidence="2" type="ORF">CYMTET_18945</name>
</gene>
<feature type="region of interest" description="Disordered" evidence="1">
    <location>
        <begin position="33"/>
        <end position="65"/>
    </location>
</feature>
<organism evidence="2 3">
    <name type="scientific">Cymbomonas tetramitiformis</name>
    <dbReference type="NCBI Taxonomy" id="36881"/>
    <lineage>
        <taxon>Eukaryota</taxon>
        <taxon>Viridiplantae</taxon>
        <taxon>Chlorophyta</taxon>
        <taxon>Pyramimonadophyceae</taxon>
        <taxon>Pyramimonadales</taxon>
        <taxon>Pyramimonadaceae</taxon>
        <taxon>Cymbomonas</taxon>
    </lineage>
</organism>
<evidence type="ECO:0000313" key="3">
    <source>
        <dbReference type="Proteomes" id="UP001190700"/>
    </source>
</evidence>
<comment type="caution">
    <text evidence="2">The sequence shown here is derived from an EMBL/GenBank/DDBJ whole genome shotgun (WGS) entry which is preliminary data.</text>
</comment>
<feature type="compositionally biased region" description="Basic and acidic residues" evidence="1">
    <location>
        <begin position="42"/>
        <end position="61"/>
    </location>
</feature>
<accession>A0AAE0L5N9</accession>
<dbReference type="Pfam" id="PF13913">
    <property type="entry name" value="zf-C2HC_2"/>
    <property type="match status" value="2"/>
</dbReference>
<dbReference type="EMBL" id="LGRX02008799">
    <property type="protein sequence ID" value="KAK3272777.1"/>
    <property type="molecule type" value="Genomic_DNA"/>
</dbReference>
<dbReference type="InterPro" id="IPR026319">
    <property type="entry name" value="ZC2HC1A/B-like"/>
</dbReference>
<name>A0AAE0L5N9_9CHLO</name>
<sequence length="205" mass="22004">MSFGDCRPRMLMCYLCGREYGSRSLKIHTPQSKKAWLAAEAQKPKKDQRSLPEPPKAEEPIKGMSNADVDKFNEEAYENWSEKVLERCKFCDRTFNTEALARHNKSCTAANPARRITKKPPPAATAATAAAAAGAESGASSAASSPVVPAKQPEAVCGSHEAVESVVRHFGAACRRRPNGLIVAGHFTMSASIALEEASTSALTL</sequence>
<evidence type="ECO:0000313" key="2">
    <source>
        <dbReference type="EMBL" id="KAK3272777.1"/>
    </source>
</evidence>
<feature type="region of interest" description="Disordered" evidence="1">
    <location>
        <begin position="111"/>
        <end position="130"/>
    </location>
</feature>
<reference evidence="2 3" key="1">
    <citation type="journal article" date="2015" name="Genome Biol. Evol.">
        <title>Comparative Genomics of a Bacterivorous Green Alga Reveals Evolutionary Causalities and Consequences of Phago-Mixotrophic Mode of Nutrition.</title>
        <authorList>
            <person name="Burns J.A."/>
            <person name="Paasch A."/>
            <person name="Narechania A."/>
            <person name="Kim E."/>
        </authorList>
    </citation>
    <scope>NUCLEOTIDE SEQUENCE [LARGE SCALE GENOMIC DNA]</scope>
    <source>
        <strain evidence="2 3">PLY_AMNH</strain>
    </source>
</reference>
<dbReference type="PANTHER" id="PTHR13555:SF68">
    <property type="entry name" value="ZINC FINGER PROTEIN 474"/>
    <property type="match status" value="1"/>
</dbReference>
<dbReference type="AlphaFoldDB" id="A0AAE0L5N9"/>
<protein>
    <submittedName>
        <fullName evidence="2">Uncharacterized protein</fullName>
    </submittedName>
</protein>
<dbReference type="PANTHER" id="PTHR13555">
    <property type="entry name" value="C2H2 ZINC FINGER CGI-62-RELATED"/>
    <property type="match status" value="1"/>
</dbReference>
<evidence type="ECO:0000256" key="1">
    <source>
        <dbReference type="SAM" id="MobiDB-lite"/>
    </source>
</evidence>